<reference evidence="2 3" key="1">
    <citation type="journal article" date="2021" name="Commun. Biol.">
        <title>The genome of Shorea leprosula (Dipterocarpaceae) highlights the ecological relevance of drought in aseasonal tropical rainforests.</title>
        <authorList>
            <person name="Ng K.K.S."/>
            <person name="Kobayashi M.J."/>
            <person name="Fawcett J.A."/>
            <person name="Hatakeyama M."/>
            <person name="Paape T."/>
            <person name="Ng C.H."/>
            <person name="Ang C.C."/>
            <person name="Tnah L.H."/>
            <person name="Lee C.T."/>
            <person name="Nishiyama T."/>
            <person name="Sese J."/>
            <person name="O'Brien M.J."/>
            <person name="Copetti D."/>
            <person name="Mohd Noor M.I."/>
            <person name="Ong R.C."/>
            <person name="Putra M."/>
            <person name="Sireger I.Z."/>
            <person name="Indrioko S."/>
            <person name="Kosugi Y."/>
            <person name="Izuno A."/>
            <person name="Isagi Y."/>
            <person name="Lee S.L."/>
            <person name="Shimizu K.K."/>
        </authorList>
    </citation>
    <scope>NUCLEOTIDE SEQUENCE [LARGE SCALE GENOMIC DNA]</scope>
    <source>
        <strain evidence="2">214</strain>
    </source>
</reference>
<organism evidence="2 3">
    <name type="scientific">Rubroshorea leprosula</name>
    <dbReference type="NCBI Taxonomy" id="152421"/>
    <lineage>
        <taxon>Eukaryota</taxon>
        <taxon>Viridiplantae</taxon>
        <taxon>Streptophyta</taxon>
        <taxon>Embryophyta</taxon>
        <taxon>Tracheophyta</taxon>
        <taxon>Spermatophyta</taxon>
        <taxon>Magnoliopsida</taxon>
        <taxon>eudicotyledons</taxon>
        <taxon>Gunneridae</taxon>
        <taxon>Pentapetalae</taxon>
        <taxon>rosids</taxon>
        <taxon>malvids</taxon>
        <taxon>Malvales</taxon>
        <taxon>Dipterocarpaceae</taxon>
        <taxon>Rubroshorea</taxon>
    </lineage>
</organism>
<sequence length="109" mass="12178">MLEPLGSRAAQTCWSRPVLSPPMTLRDPVNLGSFLLILVGARWFFLFFCSVRCKSGGLLSPPADLRRRARGLPDLTPTVALLLVLRDFCHLFGLPPLHPGALRYFFKGR</sequence>
<feature type="transmembrane region" description="Helical" evidence="1">
    <location>
        <begin position="31"/>
        <end position="51"/>
    </location>
</feature>
<gene>
    <name evidence="2" type="ORF">SLEP1_g4629</name>
</gene>
<dbReference type="EMBL" id="BPVZ01000004">
    <property type="protein sequence ID" value="GKU90662.1"/>
    <property type="molecule type" value="Genomic_DNA"/>
</dbReference>
<evidence type="ECO:0000256" key="1">
    <source>
        <dbReference type="SAM" id="Phobius"/>
    </source>
</evidence>
<evidence type="ECO:0000313" key="3">
    <source>
        <dbReference type="Proteomes" id="UP001054252"/>
    </source>
</evidence>
<comment type="caution">
    <text evidence="2">The sequence shown here is derived from an EMBL/GenBank/DDBJ whole genome shotgun (WGS) entry which is preliminary data.</text>
</comment>
<keyword evidence="1" id="KW-1133">Transmembrane helix</keyword>
<accession>A0AAV5HY78</accession>
<evidence type="ECO:0000313" key="2">
    <source>
        <dbReference type="EMBL" id="GKU90662.1"/>
    </source>
</evidence>
<name>A0AAV5HY78_9ROSI</name>
<protein>
    <submittedName>
        <fullName evidence="2">Uncharacterized protein</fullName>
    </submittedName>
</protein>
<keyword evidence="3" id="KW-1185">Reference proteome</keyword>
<keyword evidence="1" id="KW-0472">Membrane</keyword>
<proteinExistence type="predicted"/>
<keyword evidence="1" id="KW-0812">Transmembrane</keyword>
<dbReference type="AlphaFoldDB" id="A0AAV5HY78"/>
<dbReference type="Proteomes" id="UP001054252">
    <property type="component" value="Unassembled WGS sequence"/>
</dbReference>